<name>A0A7W9FQ16_9HYPH</name>
<dbReference type="GO" id="GO:0016787">
    <property type="term" value="F:hydrolase activity"/>
    <property type="evidence" value="ECO:0007669"/>
    <property type="project" value="UniProtKB-KW"/>
</dbReference>
<dbReference type="Proteomes" id="UP000523821">
    <property type="component" value="Unassembled WGS sequence"/>
</dbReference>
<gene>
    <name evidence="7" type="ORF">GGQ63_003769</name>
</gene>
<keyword evidence="3" id="KW-0347">Helicase</keyword>
<evidence type="ECO:0000256" key="1">
    <source>
        <dbReference type="ARBA" id="ARBA00022741"/>
    </source>
</evidence>
<dbReference type="PROSITE" id="PS51194">
    <property type="entry name" value="HELICASE_CTER"/>
    <property type="match status" value="1"/>
</dbReference>
<dbReference type="RefSeq" id="WP_183858112.1">
    <property type="nucleotide sequence ID" value="NZ_JACHOO010000009.1"/>
</dbReference>
<dbReference type="InterPro" id="IPR000330">
    <property type="entry name" value="SNF2_N"/>
</dbReference>
<evidence type="ECO:0000259" key="5">
    <source>
        <dbReference type="PROSITE" id="PS51192"/>
    </source>
</evidence>
<evidence type="ECO:0000256" key="3">
    <source>
        <dbReference type="ARBA" id="ARBA00022806"/>
    </source>
</evidence>
<dbReference type="InterPro" id="IPR001650">
    <property type="entry name" value="Helicase_C-like"/>
</dbReference>
<keyword evidence="8" id="KW-1185">Reference proteome</keyword>
<evidence type="ECO:0000259" key="6">
    <source>
        <dbReference type="PROSITE" id="PS51194"/>
    </source>
</evidence>
<dbReference type="SUPFAM" id="SSF52540">
    <property type="entry name" value="P-loop containing nucleoside triphosphate hydrolases"/>
    <property type="match status" value="2"/>
</dbReference>
<dbReference type="Gene3D" id="3.40.50.300">
    <property type="entry name" value="P-loop containing nucleotide triphosphate hydrolases"/>
    <property type="match status" value="1"/>
</dbReference>
<evidence type="ECO:0000256" key="4">
    <source>
        <dbReference type="ARBA" id="ARBA00022840"/>
    </source>
</evidence>
<dbReference type="GO" id="GO:0005524">
    <property type="term" value="F:ATP binding"/>
    <property type="evidence" value="ECO:0007669"/>
    <property type="project" value="UniProtKB-KW"/>
</dbReference>
<dbReference type="PROSITE" id="PS51192">
    <property type="entry name" value="HELICASE_ATP_BIND_1"/>
    <property type="match status" value="1"/>
</dbReference>
<dbReference type="InterPro" id="IPR027417">
    <property type="entry name" value="P-loop_NTPase"/>
</dbReference>
<protein>
    <recommendedName>
        <fullName evidence="9">Helicase</fullName>
    </recommendedName>
</protein>
<accession>A0A7W9FQ16</accession>
<evidence type="ECO:0000313" key="8">
    <source>
        <dbReference type="Proteomes" id="UP000523821"/>
    </source>
</evidence>
<dbReference type="NCBIfam" id="NF038317">
    <property type="entry name" value="DISARM_DrmD"/>
    <property type="match status" value="1"/>
</dbReference>
<dbReference type="Pfam" id="PF00271">
    <property type="entry name" value="Helicase_C"/>
    <property type="match status" value="1"/>
</dbReference>
<dbReference type="InterPro" id="IPR057342">
    <property type="entry name" value="DEXDc_RapA"/>
</dbReference>
<dbReference type="SMART" id="SM00487">
    <property type="entry name" value="DEXDc"/>
    <property type="match status" value="1"/>
</dbReference>
<sequence>MIDRPSHIEVEQGAFVEVRGKPWLVEALLGDDGDLPTLSLSCISDDAQGEHLDILWDAEIARRILDEDRWASVGVGNPDSADVLAAHIRAIRWRSATAADRDLLQAPFRAGIRLDAYQLLPLRKALRLPRVNLLIADDVGLGKTIEAGLVARELLLRRRVDFIVIAAPPAMTVQWKDELEAKFGLSFEIIDRDRISELRRLRGFSVNPWTTGSRFIVSHRLLTDETYAGGLRDVLGEFRTRALFILDEAHHAAPSAGTRYAISSQLTKAVRELAERFEHRLFLTATPHNGHSNSFSALLEMLDPQRFTRGVEVRPRDLEPVMVRRLKADLRRLGEAFPERVIEPISIDGLPEDAPELALARLLAAYGELRMKRIAKLSSQKAALAKLAFVGLQQRLLSSIAAFARTLKTHRVTLQKVLNGEEVARATAAATAFVAAPTPEDNAELGLEEEDAEKAMAADEDAEAATASAAGVVDATLEDLRAELAVVDEMLALAEKHAARPDARVNWLVEWIRKSMLDGQQWNRRRLIIFTEWEDTRRWLERRLRERLADTDGIDDRIGVFSGATGSDRREQIKHAFNADPDSEPLRILICTDAAREGINLQSYCSDLLHFDLPWNPSRLEQRNGRIDRKLQPAKQVFCRYFRYEQREADIVLDALVWKTETIREELGSVGQVIEDRIAKRLAEDGIGRGQGKALARAISEENDTERLGKAQSEMDDEEKVRHERLLKEQDDLRRILERSRERVGVDPDDLERVAAAALSRAGFALNSARGESVGRTVTYRLDPSDPAFSRDAGWDDAFDDLRVRPRKRGERLGDWRRNASIRSIAFEPPVLDDGRDATDVVQVHLEHRLVRRLISRFLSQGFQSNLSRFSVITGPGAQPRVVLMGRLAVYGAGAARLHEEIIPITAIWTESERGRKPLRTLGESGEERTLNQLEDALRTAREAPAAAIARIQTLVSQDIADLTPALEAIAKERLAAVKTQLAKRGDEEARSLASLLEQQRDRIGRASKEFNPDQLTLDLVPEERREREADRRHWQTRLARLEQELRDEPKRLRESYEVKAHRLEPVGIVYLWPVSG</sequence>
<dbReference type="GO" id="GO:0004386">
    <property type="term" value="F:helicase activity"/>
    <property type="evidence" value="ECO:0007669"/>
    <property type="project" value="UniProtKB-KW"/>
</dbReference>
<feature type="domain" description="Helicase ATP-binding" evidence="5">
    <location>
        <begin position="124"/>
        <end position="305"/>
    </location>
</feature>
<dbReference type="CDD" id="cd18011">
    <property type="entry name" value="DEXDc_RapA"/>
    <property type="match status" value="1"/>
</dbReference>
<feature type="domain" description="Helicase C-terminal" evidence="6">
    <location>
        <begin position="504"/>
        <end position="678"/>
    </location>
</feature>
<evidence type="ECO:0008006" key="9">
    <source>
        <dbReference type="Google" id="ProtNLM"/>
    </source>
</evidence>
<keyword evidence="4" id="KW-0067">ATP-binding</keyword>
<keyword evidence="2" id="KW-0378">Hydrolase</keyword>
<dbReference type="CDD" id="cd18793">
    <property type="entry name" value="SF2_C_SNF"/>
    <property type="match status" value="1"/>
</dbReference>
<comment type="caution">
    <text evidence="7">The sequence shown here is derived from an EMBL/GenBank/DDBJ whole genome shotgun (WGS) entry which is preliminary data.</text>
</comment>
<evidence type="ECO:0000256" key="2">
    <source>
        <dbReference type="ARBA" id="ARBA00022801"/>
    </source>
</evidence>
<proteinExistence type="predicted"/>
<keyword evidence="1" id="KW-0547">Nucleotide-binding</keyword>
<dbReference type="EMBL" id="JACHOO010000009">
    <property type="protein sequence ID" value="MBB5754681.1"/>
    <property type="molecule type" value="Genomic_DNA"/>
</dbReference>
<dbReference type="InterPro" id="IPR038718">
    <property type="entry name" value="SNF2-like_sf"/>
</dbReference>
<dbReference type="InterPro" id="IPR014001">
    <property type="entry name" value="Helicase_ATP-bd"/>
</dbReference>
<dbReference type="AlphaFoldDB" id="A0A7W9FQ16"/>
<dbReference type="SMART" id="SM00490">
    <property type="entry name" value="HELICc"/>
    <property type="match status" value="1"/>
</dbReference>
<dbReference type="Gene3D" id="3.40.50.10810">
    <property type="entry name" value="Tandem AAA-ATPase domain"/>
    <property type="match status" value="1"/>
</dbReference>
<organism evidence="7 8">
    <name type="scientific">Prosthecomicrobium pneumaticum</name>
    <dbReference type="NCBI Taxonomy" id="81895"/>
    <lineage>
        <taxon>Bacteria</taxon>
        <taxon>Pseudomonadati</taxon>
        <taxon>Pseudomonadota</taxon>
        <taxon>Alphaproteobacteria</taxon>
        <taxon>Hyphomicrobiales</taxon>
        <taxon>Kaistiaceae</taxon>
        <taxon>Prosthecomicrobium</taxon>
    </lineage>
</organism>
<evidence type="ECO:0000313" key="7">
    <source>
        <dbReference type="EMBL" id="MBB5754681.1"/>
    </source>
</evidence>
<dbReference type="Pfam" id="PF00176">
    <property type="entry name" value="SNF2-rel_dom"/>
    <property type="match status" value="1"/>
</dbReference>
<dbReference type="InterPro" id="IPR049730">
    <property type="entry name" value="SNF2/RAD54-like_C"/>
</dbReference>
<reference evidence="7 8" key="1">
    <citation type="submission" date="2020-08" db="EMBL/GenBank/DDBJ databases">
        <title>Genomic Encyclopedia of Type Strains, Phase IV (KMG-IV): sequencing the most valuable type-strain genomes for metagenomic binning, comparative biology and taxonomic classification.</title>
        <authorList>
            <person name="Goeker M."/>
        </authorList>
    </citation>
    <scope>NUCLEOTIDE SEQUENCE [LARGE SCALE GENOMIC DNA]</scope>
    <source>
        <strain evidence="7 8">DSM 16268</strain>
    </source>
</reference>
<dbReference type="PANTHER" id="PTHR10799">
    <property type="entry name" value="SNF2/RAD54 HELICASE FAMILY"/>
    <property type="match status" value="1"/>
</dbReference>